<feature type="compositionally biased region" description="Basic residues" evidence="1">
    <location>
        <begin position="1"/>
        <end position="14"/>
    </location>
</feature>
<comment type="caution">
    <text evidence="4">The sequence shown here is derived from an EMBL/GenBank/DDBJ whole genome shotgun (WGS) entry which is preliminary data.</text>
</comment>
<name>A0A2A4FQV2_9SPHN</name>
<accession>A0A2A4FQV2</accession>
<dbReference type="KEGG" id="rdi:CMV14_08810"/>
<proteinExistence type="predicted"/>
<organism evidence="4 5">
    <name type="scientific">Rhizorhabdus dicambivorans</name>
    <dbReference type="NCBI Taxonomy" id="1850238"/>
    <lineage>
        <taxon>Bacteria</taxon>
        <taxon>Pseudomonadati</taxon>
        <taxon>Pseudomonadota</taxon>
        <taxon>Alphaproteobacteria</taxon>
        <taxon>Sphingomonadales</taxon>
        <taxon>Sphingomonadaceae</taxon>
        <taxon>Rhizorhabdus</taxon>
    </lineage>
</organism>
<dbReference type="AlphaFoldDB" id="A0A2A4FQV2"/>
<dbReference type="GO" id="GO:0016757">
    <property type="term" value="F:glycosyltransferase activity"/>
    <property type="evidence" value="ECO:0007669"/>
    <property type="project" value="InterPro"/>
</dbReference>
<reference evidence="4 5" key="1">
    <citation type="submission" date="2017-09" db="EMBL/GenBank/DDBJ databases">
        <title>The Catabolism of 3,6-Dichlorosalicylic acid is Initiated by the Cytochrome P450 Monooxygenase DsmABC in Rhizorhabdus dicambivorans Ndbn-20.</title>
        <authorList>
            <person name="Na L."/>
        </authorList>
    </citation>
    <scope>NUCLEOTIDE SEQUENCE [LARGE SCALE GENOMIC DNA]</scope>
    <source>
        <strain evidence="4 5">Ndbn-20m</strain>
    </source>
</reference>
<dbReference type="SUPFAM" id="SSF53756">
    <property type="entry name" value="UDP-Glycosyltransferase/glycogen phosphorylase"/>
    <property type="match status" value="1"/>
</dbReference>
<feature type="domain" description="Glycosyl transferase family 1" evidence="2">
    <location>
        <begin position="227"/>
        <end position="377"/>
    </location>
</feature>
<dbReference type="PANTHER" id="PTHR12526">
    <property type="entry name" value="GLYCOSYLTRANSFERASE"/>
    <property type="match status" value="1"/>
</dbReference>
<dbReference type="Pfam" id="PF13439">
    <property type="entry name" value="Glyco_transf_4"/>
    <property type="match status" value="1"/>
</dbReference>
<dbReference type="Gene3D" id="3.40.50.2000">
    <property type="entry name" value="Glycogen Phosphorylase B"/>
    <property type="match status" value="2"/>
</dbReference>
<evidence type="ECO:0000259" key="3">
    <source>
        <dbReference type="Pfam" id="PF13439"/>
    </source>
</evidence>
<dbReference type="Proteomes" id="UP000218934">
    <property type="component" value="Unassembled WGS sequence"/>
</dbReference>
<sequence>MRRRCSSPKARRRSTGCSPASPRPADRMDRPARILHCHSTFQLGGKEARAVRLMNAFGDAAEHVVLSAVPGALAARDAIDPGIGVAFPGDGAPSLQGKPGVGRYSLLARYMAGFDLVLSYNWGAMDVVGARRLYAGLRRLPPLIHHEDGFNEDEAVRQKPARVWFRRAALPAVHRLVVPSHRLEAIALDVWKQPTGRIERIPNGIRLPSEGELAAPLPIPGLAAGGGLVIGTVAGLRPVKNLPRLVRIFAAGAPADARLVILGEGPDRGAIQAEAERLGVAGRLVMPGFVRDPVRHMAGFDIFALSSDSEQFPISLVEAMACGLPGLMADVGDIAEMTAPENRPFIRRCDDEAGLAAGLAQLAADPALRRAIGTANRAVALRNFAEEAMIERYRTLYWNAIGASLTR</sequence>
<evidence type="ECO:0000259" key="2">
    <source>
        <dbReference type="Pfam" id="PF00534"/>
    </source>
</evidence>
<dbReference type="OrthoDB" id="9790710at2"/>
<evidence type="ECO:0000256" key="1">
    <source>
        <dbReference type="SAM" id="MobiDB-lite"/>
    </source>
</evidence>
<protein>
    <submittedName>
        <fullName evidence="4">Glycosyl transferase family 1</fullName>
    </submittedName>
</protein>
<feature type="region of interest" description="Disordered" evidence="1">
    <location>
        <begin position="1"/>
        <end position="29"/>
    </location>
</feature>
<evidence type="ECO:0000313" key="4">
    <source>
        <dbReference type="EMBL" id="PCE39828.1"/>
    </source>
</evidence>
<gene>
    <name evidence="4" type="ORF">COO09_23560</name>
</gene>
<dbReference type="EMBL" id="NWUF01000044">
    <property type="protein sequence ID" value="PCE39828.1"/>
    <property type="molecule type" value="Genomic_DNA"/>
</dbReference>
<keyword evidence="5" id="KW-1185">Reference proteome</keyword>
<dbReference type="Pfam" id="PF00534">
    <property type="entry name" value="Glycos_transf_1"/>
    <property type="match status" value="1"/>
</dbReference>
<dbReference type="InterPro" id="IPR028098">
    <property type="entry name" value="Glyco_trans_4-like_N"/>
</dbReference>
<keyword evidence="4" id="KW-0808">Transferase</keyword>
<evidence type="ECO:0000313" key="5">
    <source>
        <dbReference type="Proteomes" id="UP000218934"/>
    </source>
</evidence>
<dbReference type="InterPro" id="IPR001296">
    <property type="entry name" value="Glyco_trans_1"/>
</dbReference>
<feature type="domain" description="Glycosyltransferase subfamily 4-like N-terminal" evidence="3">
    <location>
        <begin position="44"/>
        <end position="206"/>
    </location>
</feature>